<comment type="caution">
    <text evidence="7">The sequence shown here is derived from an EMBL/GenBank/DDBJ whole genome shotgun (WGS) entry which is preliminary data.</text>
</comment>
<keyword evidence="8" id="KW-1185">Reference proteome</keyword>
<keyword evidence="5 6" id="KW-0472">Membrane</keyword>
<evidence type="ECO:0000256" key="5">
    <source>
        <dbReference type="ARBA" id="ARBA00023136"/>
    </source>
</evidence>
<dbReference type="GO" id="GO:0006885">
    <property type="term" value="P:regulation of pH"/>
    <property type="evidence" value="ECO:0007669"/>
    <property type="project" value="UniProtKB-UniRule"/>
</dbReference>
<keyword evidence="6" id="KW-0406">Ion transport</keyword>
<dbReference type="GO" id="GO:0015385">
    <property type="term" value="F:sodium:proton antiporter activity"/>
    <property type="evidence" value="ECO:0007669"/>
    <property type="project" value="UniProtKB-UniRule"/>
</dbReference>
<feature type="transmembrane region" description="Helical" evidence="6">
    <location>
        <begin position="165"/>
        <end position="187"/>
    </location>
</feature>
<feature type="transmembrane region" description="Helical" evidence="6">
    <location>
        <begin position="141"/>
        <end position="158"/>
    </location>
</feature>
<feature type="transmembrane region" description="Helical" evidence="6">
    <location>
        <begin position="420"/>
        <end position="440"/>
    </location>
</feature>
<dbReference type="PANTHER" id="PTHR30341">
    <property type="entry name" value="SODIUM ION/PROTON ANTIPORTER NHAA-RELATED"/>
    <property type="match status" value="1"/>
</dbReference>
<evidence type="ECO:0000313" key="8">
    <source>
        <dbReference type="Proteomes" id="UP000470771"/>
    </source>
</evidence>
<proteinExistence type="inferred from homology"/>
<comment type="similarity">
    <text evidence="6">Belongs to the NhaA Na(+)/H(+) (TC 2.A.33) antiporter family.</text>
</comment>
<keyword evidence="6" id="KW-0050">Antiport</keyword>
<comment type="function">
    <text evidence="6">Na(+)/H(+) antiporter that extrudes sodium in exchange for external protons.</text>
</comment>
<feature type="transmembrane region" description="Helical" evidence="6">
    <location>
        <begin position="193"/>
        <end position="213"/>
    </location>
</feature>
<dbReference type="AlphaFoldDB" id="A0A6N9NH11"/>
<comment type="subcellular location">
    <subcellularLocation>
        <location evidence="1">Cell inner membrane</location>
        <topology evidence="1">Multi-pass membrane protein</topology>
    </subcellularLocation>
    <subcellularLocation>
        <location evidence="6">Cell membrane</location>
        <topology evidence="6">Multi-pass membrane protein</topology>
    </subcellularLocation>
</comment>
<feature type="transmembrane region" description="Helical" evidence="6">
    <location>
        <begin position="27"/>
        <end position="47"/>
    </location>
</feature>
<keyword evidence="6" id="KW-0915">Sodium</keyword>
<feature type="transmembrane region" description="Helical" evidence="6">
    <location>
        <begin position="346"/>
        <end position="370"/>
    </location>
</feature>
<keyword evidence="2 6" id="KW-1003">Cell membrane</keyword>
<keyword evidence="4 6" id="KW-1133">Transmembrane helix</keyword>
<evidence type="ECO:0000256" key="1">
    <source>
        <dbReference type="ARBA" id="ARBA00004429"/>
    </source>
</evidence>
<feature type="transmembrane region" description="Helical" evidence="6">
    <location>
        <begin position="316"/>
        <end position="334"/>
    </location>
</feature>
<keyword evidence="3 6" id="KW-0812">Transmembrane</keyword>
<feature type="transmembrane region" description="Helical" evidence="6">
    <location>
        <begin position="220"/>
        <end position="251"/>
    </location>
</feature>
<dbReference type="EMBL" id="WWNE01000004">
    <property type="protein sequence ID" value="NBG65132.1"/>
    <property type="molecule type" value="Genomic_DNA"/>
</dbReference>
<accession>A0A6N9NH11</accession>
<dbReference type="InterPro" id="IPR004670">
    <property type="entry name" value="NhaA"/>
</dbReference>
<dbReference type="Pfam" id="PF06965">
    <property type="entry name" value="Na_H_antiport_1"/>
    <property type="match status" value="1"/>
</dbReference>
<protein>
    <recommendedName>
        <fullName evidence="6">Na(+)/H(+) antiporter NhaA</fullName>
    </recommendedName>
    <alternativeName>
        <fullName evidence="6">Sodium/proton antiporter NhaA</fullName>
    </alternativeName>
</protein>
<reference evidence="7 8" key="1">
    <citation type="submission" date="2019-12" db="EMBL/GenBank/DDBJ databases">
        <authorList>
            <person name="Zhao J."/>
        </authorList>
    </citation>
    <scope>NUCLEOTIDE SEQUENCE [LARGE SCALE GENOMIC DNA]</scope>
    <source>
        <strain evidence="7 8">S-15</strain>
    </source>
</reference>
<keyword evidence="6" id="KW-0739">Sodium transport</keyword>
<dbReference type="Gene3D" id="1.20.1530.10">
    <property type="entry name" value="Na+/H+ antiporter like domain"/>
    <property type="match status" value="1"/>
</dbReference>
<evidence type="ECO:0000256" key="4">
    <source>
        <dbReference type="ARBA" id="ARBA00022989"/>
    </source>
</evidence>
<keyword evidence="6" id="KW-0813">Transport</keyword>
<feature type="transmembrane region" description="Helical" evidence="6">
    <location>
        <begin position="112"/>
        <end position="129"/>
    </location>
</feature>
<gene>
    <name evidence="6 7" type="primary">nhaA</name>
    <name evidence="7" type="ORF">GQN54_03330</name>
</gene>
<dbReference type="GO" id="GO:0005886">
    <property type="term" value="C:plasma membrane"/>
    <property type="evidence" value="ECO:0007669"/>
    <property type="project" value="UniProtKB-SubCell"/>
</dbReference>
<feature type="transmembrane region" description="Helical" evidence="6">
    <location>
        <begin position="73"/>
        <end position="91"/>
    </location>
</feature>
<sequence>MNFLKPNRRSPIDILLKPVDNLLKNKASSGILLFLAVIIALIWVNFIDAEGYHHLWENVIGFSVGSFSIEKSLHYWINDGLMTIFFFTVGLEIKREIMAGDLSSPKKAALPIAAAIGGMVFPAIIYLFFNNGTAGESGWGVPMATDIAFSLGVLSLLGKRVPIALKVFLTALAIVDDLGAVLVIAFFYTENLYINFLEWGGLFFAILVIGNLIGIRKSGFYVIIGACGLWIAFLLSGVHATLAGVLIAAAIPARVKIDEGLFLKKLQFLIDKFKHAKRTDSTFVTEEQQDILEQMKETRAMAETPLQKMEHALNPIVAYLILPLFALSNAGLIINQEIIGSLFSNVSLGIALGLILGKTIGIVFLSYLLVKLKVSILPPNTTWTQMIGIGLMAGIGFTMSIFISELAFTDALMKEQAKMAILVASLISGFGGYLVLRFSAHNIK</sequence>
<evidence type="ECO:0000313" key="7">
    <source>
        <dbReference type="EMBL" id="NBG65132.1"/>
    </source>
</evidence>
<dbReference type="HAMAP" id="MF_01844">
    <property type="entry name" value="NhaA"/>
    <property type="match status" value="1"/>
</dbReference>
<feature type="transmembrane region" description="Helical" evidence="6">
    <location>
        <begin position="382"/>
        <end position="408"/>
    </location>
</feature>
<dbReference type="PANTHER" id="PTHR30341:SF0">
    <property type="entry name" value="NA(+)_H(+) ANTIPORTER NHAA"/>
    <property type="match status" value="1"/>
</dbReference>
<evidence type="ECO:0000256" key="6">
    <source>
        <dbReference type="HAMAP-Rule" id="MF_01844"/>
    </source>
</evidence>
<evidence type="ECO:0000256" key="3">
    <source>
        <dbReference type="ARBA" id="ARBA00022692"/>
    </source>
</evidence>
<dbReference type="Proteomes" id="UP000470771">
    <property type="component" value="Unassembled WGS sequence"/>
</dbReference>
<dbReference type="RefSeq" id="WP_160631980.1">
    <property type="nucleotide sequence ID" value="NZ_WWNE01000004.1"/>
</dbReference>
<organism evidence="7 8">
    <name type="scientific">Acidiluteibacter ferrifornacis</name>
    <dbReference type="NCBI Taxonomy" id="2692424"/>
    <lineage>
        <taxon>Bacteria</taxon>
        <taxon>Pseudomonadati</taxon>
        <taxon>Bacteroidota</taxon>
        <taxon>Flavobacteriia</taxon>
        <taxon>Flavobacteriales</taxon>
        <taxon>Cryomorphaceae</taxon>
        <taxon>Acidiluteibacter</taxon>
    </lineage>
</organism>
<dbReference type="InterPro" id="IPR023171">
    <property type="entry name" value="Na/H_antiporter_dom_sf"/>
</dbReference>
<name>A0A6N9NH11_9FLAO</name>
<evidence type="ECO:0000256" key="2">
    <source>
        <dbReference type="ARBA" id="ARBA00022475"/>
    </source>
</evidence>
<comment type="catalytic activity">
    <reaction evidence="6">
        <text>Na(+)(in) + 2 H(+)(out) = Na(+)(out) + 2 H(+)(in)</text>
        <dbReference type="Rhea" id="RHEA:29251"/>
        <dbReference type="ChEBI" id="CHEBI:15378"/>
        <dbReference type="ChEBI" id="CHEBI:29101"/>
    </reaction>
</comment>
<dbReference type="NCBIfam" id="TIGR00773">
    <property type="entry name" value="NhaA"/>
    <property type="match status" value="1"/>
</dbReference>